<dbReference type="Proteomes" id="UP001595886">
    <property type="component" value="Unassembled WGS sequence"/>
</dbReference>
<evidence type="ECO:0000256" key="8">
    <source>
        <dbReference type="ARBA" id="ARBA00022840"/>
    </source>
</evidence>
<keyword evidence="12" id="KW-0963">Cytoplasm</keyword>
<dbReference type="InterPro" id="IPR029056">
    <property type="entry name" value="Ribokinase-like"/>
</dbReference>
<protein>
    <recommendedName>
        <fullName evidence="3 12">Ribokinase</fullName>
        <shortName evidence="12">RK</shortName>
        <ecNumber evidence="2 12">2.7.1.15</ecNumber>
    </recommendedName>
</protein>
<feature type="binding site" evidence="12">
    <location>
        <position position="242"/>
    </location>
    <ligand>
        <name>K(+)</name>
        <dbReference type="ChEBI" id="CHEBI:29103"/>
    </ligand>
</feature>
<comment type="caution">
    <text evidence="12">Lacks conserved residue(s) required for the propagation of feature annotation.</text>
</comment>
<feature type="binding site" evidence="12">
    <location>
        <begin position="16"/>
        <end position="18"/>
    </location>
    <ligand>
        <name>substrate</name>
    </ligand>
</feature>
<accession>A0ABV9QWW1</accession>
<evidence type="ECO:0000256" key="11">
    <source>
        <dbReference type="ARBA" id="ARBA00023277"/>
    </source>
</evidence>
<dbReference type="SUPFAM" id="SSF53613">
    <property type="entry name" value="Ribokinase-like"/>
    <property type="match status" value="1"/>
</dbReference>
<keyword evidence="10 12" id="KW-0630">Potassium</keyword>
<evidence type="ECO:0000313" key="14">
    <source>
        <dbReference type="EMBL" id="MFC4821129.1"/>
    </source>
</evidence>
<evidence type="ECO:0000256" key="3">
    <source>
        <dbReference type="ARBA" id="ARBA00016943"/>
    </source>
</evidence>
<gene>
    <name evidence="12" type="primary">rbsK</name>
    <name evidence="14" type="ORF">ACFO6Q_12395</name>
</gene>
<feature type="binding site" evidence="12">
    <location>
        <position position="141"/>
    </location>
    <ligand>
        <name>substrate</name>
    </ligand>
</feature>
<keyword evidence="4 12" id="KW-0808">Transferase</keyword>
<comment type="caution">
    <text evidence="14">The sequence shown here is derived from an EMBL/GenBank/DDBJ whole genome shotgun (WGS) entry which is preliminary data.</text>
</comment>
<keyword evidence="11 12" id="KW-0119">Carbohydrate metabolism</keyword>
<dbReference type="InterPro" id="IPR002173">
    <property type="entry name" value="Carboh/pur_kinase_PfkB_CS"/>
</dbReference>
<feature type="binding site" evidence="12">
    <location>
        <begin position="44"/>
        <end position="48"/>
    </location>
    <ligand>
        <name>substrate</name>
    </ligand>
</feature>
<dbReference type="RefSeq" id="WP_380021416.1">
    <property type="nucleotide sequence ID" value="NZ_JBHSHD010000010.1"/>
</dbReference>
<comment type="subcellular location">
    <subcellularLocation>
        <location evidence="12">Cytoplasm</location>
    </subcellularLocation>
</comment>
<organism evidence="14 15">
    <name type="scientific">Dokdonella ginsengisoli</name>
    <dbReference type="NCBI Taxonomy" id="363846"/>
    <lineage>
        <taxon>Bacteria</taxon>
        <taxon>Pseudomonadati</taxon>
        <taxon>Pseudomonadota</taxon>
        <taxon>Gammaproteobacteria</taxon>
        <taxon>Lysobacterales</taxon>
        <taxon>Rhodanobacteraceae</taxon>
        <taxon>Dokdonella</taxon>
    </lineage>
</organism>
<dbReference type="PRINTS" id="PR00990">
    <property type="entry name" value="RIBOKINASE"/>
</dbReference>
<keyword evidence="5 12" id="KW-0479">Metal-binding</keyword>
<feature type="domain" description="Carbohydrate kinase PfkB" evidence="13">
    <location>
        <begin position="8"/>
        <end position="289"/>
    </location>
</feature>
<keyword evidence="9 12" id="KW-0460">Magnesium</keyword>
<evidence type="ECO:0000256" key="9">
    <source>
        <dbReference type="ARBA" id="ARBA00022842"/>
    </source>
</evidence>
<feature type="active site" description="Proton acceptor" evidence="12">
    <location>
        <position position="246"/>
    </location>
</feature>
<evidence type="ECO:0000259" key="13">
    <source>
        <dbReference type="Pfam" id="PF00294"/>
    </source>
</evidence>
<reference evidence="15" key="1">
    <citation type="journal article" date="2019" name="Int. J. Syst. Evol. Microbiol.">
        <title>The Global Catalogue of Microorganisms (GCM) 10K type strain sequencing project: providing services to taxonomists for standard genome sequencing and annotation.</title>
        <authorList>
            <consortium name="The Broad Institute Genomics Platform"/>
            <consortium name="The Broad Institute Genome Sequencing Center for Infectious Disease"/>
            <person name="Wu L."/>
            <person name="Ma J."/>
        </authorList>
    </citation>
    <scope>NUCLEOTIDE SEQUENCE [LARGE SCALE GENOMIC DNA]</scope>
    <source>
        <strain evidence="15">CCUG 30340</strain>
    </source>
</reference>
<evidence type="ECO:0000313" key="15">
    <source>
        <dbReference type="Proteomes" id="UP001595886"/>
    </source>
</evidence>
<keyword evidence="7 12" id="KW-0418">Kinase</keyword>
<comment type="activity regulation">
    <text evidence="12">Activated by a monovalent cation that binds near, but not in, the active site. The most likely occupant of the site in vivo is potassium. Ion binding induces a conformational change that may alter substrate affinity.</text>
</comment>
<keyword evidence="15" id="KW-1185">Reference proteome</keyword>
<name>A0ABV9QWW1_9GAMM</name>
<proteinExistence type="inferred from homology"/>
<dbReference type="Gene3D" id="3.40.1190.20">
    <property type="match status" value="1"/>
</dbReference>
<evidence type="ECO:0000256" key="7">
    <source>
        <dbReference type="ARBA" id="ARBA00022777"/>
    </source>
</evidence>
<comment type="subunit">
    <text evidence="12">Homodimer.</text>
</comment>
<dbReference type="InterPro" id="IPR002139">
    <property type="entry name" value="Ribo/fructo_kinase"/>
</dbReference>
<feature type="binding site" evidence="12">
    <location>
        <position position="240"/>
    </location>
    <ligand>
        <name>K(+)</name>
        <dbReference type="ChEBI" id="CHEBI:29103"/>
    </ligand>
</feature>
<dbReference type="GO" id="GO:0004747">
    <property type="term" value="F:ribokinase activity"/>
    <property type="evidence" value="ECO:0007669"/>
    <property type="project" value="UniProtKB-EC"/>
</dbReference>
<dbReference type="HAMAP" id="MF_01987">
    <property type="entry name" value="Ribokinase"/>
    <property type="match status" value="1"/>
</dbReference>
<dbReference type="PANTHER" id="PTHR10584:SF166">
    <property type="entry name" value="RIBOKINASE"/>
    <property type="match status" value="1"/>
</dbReference>
<comment type="cofactor">
    <cofactor evidence="12">
        <name>Mg(2+)</name>
        <dbReference type="ChEBI" id="CHEBI:18420"/>
    </cofactor>
    <text evidence="12">Requires a divalent cation, most likely magnesium in vivo, as an electrophilic catalyst to aid phosphoryl group transfer. It is the chelate of the metal and the nucleotide that is the actual substrate.</text>
</comment>
<feature type="binding site" evidence="12">
    <location>
        <position position="279"/>
    </location>
    <ligand>
        <name>K(+)</name>
        <dbReference type="ChEBI" id="CHEBI:29103"/>
    </ligand>
</feature>
<feature type="binding site" evidence="12">
    <location>
        <position position="276"/>
    </location>
    <ligand>
        <name>K(+)</name>
        <dbReference type="ChEBI" id="CHEBI:29103"/>
    </ligand>
</feature>
<evidence type="ECO:0000256" key="10">
    <source>
        <dbReference type="ARBA" id="ARBA00022958"/>
    </source>
</evidence>
<dbReference type="CDD" id="cd01174">
    <property type="entry name" value="ribokinase"/>
    <property type="match status" value="1"/>
</dbReference>
<sequence length="306" mass="30802">MSPPARSSILVAGSANLDFVVRAPHVPAPGETVLGGEFRTFPGGKGANQAVACARAGDASTRMLLALGADAFAAPIEQSLRDAGVALHVQRSQTQPTGTAFICVSDRGENAITVAPGANSALRPQDLPPLDGVGHLLLQLETPLDSVAAYARAARAAGVGVVLNAAPAQALAKELLADVDVLIVNEGELAVLAGAGDSIEANLARIDVPCVIVTLGERGCIARVGGQTLRQPAFAVEVVDTTGAGDTFCGALVAALARGGAMADALREACAASALACTRMGAQSSIPTRAEVEAFLRQADKAGTGR</sequence>
<comment type="function">
    <text evidence="12">Catalyzes the phosphorylation of ribose at O-5 in a reaction requiring ATP and magnesium. The resulting D-ribose-5-phosphate can then be used either for sythesis of nucleotides, histidine, and tryptophan, or as a component of the pentose phosphate pathway.</text>
</comment>
<evidence type="ECO:0000256" key="5">
    <source>
        <dbReference type="ARBA" id="ARBA00022723"/>
    </source>
</evidence>
<feature type="binding site" evidence="12">
    <location>
        <begin position="245"/>
        <end position="246"/>
    </location>
    <ligand>
        <name>ATP</name>
        <dbReference type="ChEBI" id="CHEBI:30616"/>
    </ligand>
</feature>
<evidence type="ECO:0000256" key="2">
    <source>
        <dbReference type="ARBA" id="ARBA00012035"/>
    </source>
</evidence>
<comment type="similarity">
    <text evidence="12">Belongs to the carbohydrate kinase PfkB family. Ribokinase subfamily.</text>
</comment>
<dbReference type="InterPro" id="IPR011877">
    <property type="entry name" value="Ribokinase"/>
</dbReference>
<dbReference type="PROSITE" id="PS00584">
    <property type="entry name" value="PFKB_KINASES_2"/>
    <property type="match status" value="1"/>
</dbReference>
<feature type="binding site" evidence="12">
    <location>
        <position position="281"/>
    </location>
    <ligand>
        <name>K(+)</name>
        <dbReference type="ChEBI" id="CHEBI:29103"/>
    </ligand>
</feature>
<evidence type="ECO:0000256" key="4">
    <source>
        <dbReference type="ARBA" id="ARBA00022679"/>
    </source>
</evidence>
<feature type="binding site" evidence="12">
    <location>
        <position position="246"/>
    </location>
    <ligand>
        <name>substrate</name>
    </ligand>
</feature>
<feature type="binding site" evidence="12">
    <location>
        <begin position="214"/>
        <end position="219"/>
    </location>
    <ligand>
        <name>ATP</name>
        <dbReference type="ChEBI" id="CHEBI:30616"/>
    </ligand>
</feature>
<keyword evidence="8 12" id="KW-0067">ATP-binding</keyword>
<evidence type="ECO:0000256" key="1">
    <source>
        <dbReference type="ARBA" id="ARBA00005380"/>
    </source>
</evidence>
<comment type="similarity">
    <text evidence="1">Belongs to the carbohydrate kinase pfkB family.</text>
</comment>
<evidence type="ECO:0000256" key="12">
    <source>
        <dbReference type="HAMAP-Rule" id="MF_01987"/>
    </source>
</evidence>
<comment type="catalytic activity">
    <reaction evidence="12">
        <text>D-ribose + ATP = D-ribose 5-phosphate + ADP + H(+)</text>
        <dbReference type="Rhea" id="RHEA:13697"/>
        <dbReference type="ChEBI" id="CHEBI:15378"/>
        <dbReference type="ChEBI" id="CHEBI:30616"/>
        <dbReference type="ChEBI" id="CHEBI:47013"/>
        <dbReference type="ChEBI" id="CHEBI:78346"/>
        <dbReference type="ChEBI" id="CHEBI:456216"/>
        <dbReference type="EC" id="2.7.1.15"/>
    </reaction>
</comment>
<dbReference type="PANTHER" id="PTHR10584">
    <property type="entry name" value="SUGAR KINASE"/>
    <property type="match status" value="1"/>
</dbReference>
<dbReference type="Pfam" id="PF00294">
    <property type="entry name" value="PfkB"/>
    <property type="match status" value="1"/>
</dbReference>
<dbReference type="InterPro" id="IPR011611">
    <property type="entry name" value="PfkB_dom"/>
</dbReference>
<comment type="pathway">
    <text evidence="12">Carbohydrate metabolism; D-ribose degradation; D-ribose 5-phosphate from beta-D-ribopyranose: step 2/2.</text>
</comment>
<feature type="binding site" evidence="12">
    <location>
        <position position="185"/>
    </location>
    <ligand>
        <name>ATP</name>
        <dbReference type="ChEBI" id="CHEBI:30616"/>
    </ligand>
</feature>
<dbReference type="EMBL" id="JBHSHD010000010">
    <property type="protein sequence ID" value="MFC4821129.1"/>
    <property type="molecule type" value="Genomic_DNA"/>
</dbReference>
<keyword evidence="6 12" id="KW-0547">Nucleotide-binding</keyword>
<dbReference type="EC" id="2.7.1.15" evidence="2 12"/>
<evidence type="ECO:0000256" key="6">
    <source>
        <dbReference type="ARBA" id="ARBA00022741"/>
    </source>
</evidence>
<feature type="binding site" evidence="12">
    <location>
        <position position="285"/>
    </location>
    <ligand>
        <name>K(+)</name>
        <dbReference type="ChEBI" id="CHEBI:29103"/>
    </ligand>
</feature>